<evidence type="ECO:0000313" key="2">
    <source>
        <dbReference type="Proteomes" id="UP000245444"/>
    </source>
</evidence>
<keyword evidence="2" id="KW-1185">Reference proteome</keyword>
<accession>A0A2U8WS35</accession>
<organism evidence="1 2">
    <name type="scientific">Methylobacterium terrae</name>
    <dbReference type="NCBI Taxonomy" id="2202827"/>
    <lineage>
        <taxon>Bacteria</taxon>
        <taxon>Pseudomonadati</taxon>
        <taxon>Pseudomonadota</taxon>
        <taxon>Alphaproteobacteria</taxon>
        <taxon>Hyphomicrobiales</taxon>
        <taxon>Methylobacteriaceae</taxon>
        <taxon>Methylobacterium</taxon>
    </lineage>
</organism>
<proteinExistence type="predicted"/>
<reference evidence="1 2" key="1">
    <citation type="submission" date="2018-05" db="EMBL/GenBank/DDBJ databases">
        <title>Complete Genome Sequence of Methylobacterium sp. 17Sr1-28.</title>
        <authorList>
            <person name="Srinivasan S."/>
        </authorList>
    </citation>
    <scope>NUCLEOTIDE SEQUENCE [LARGE SCALE GENOMIC DNA]</scope>
    <source>
        <strain evidence="1 2">17Sr1-28</strain>
    </source>
</reference>
<sequence length="161" mass="18071">MKPWNERPVEIRNLFNPAFCGLVLSRAITSFQESNDKGMPFSLSLLVLPLCLHRQTSDVLRAYNRSYFLKIIAEHPELQIGLARRCTDILPFTFEGFGLLMQSGVLAVNDSGHLRITQGVRKKLTGTEESIECQRAAAFLGKEFARIGDRSTIYATLGVRP</sequence>
<dbReference type="Pfam" id="PF20131">
    <property type="entry name" value="MC3"/>
    <property type="match status" value="1"/>
</dbReference>
<dbReference type="EMBL" id="CP029553">
    <property type="protein sequence ID" value="AWN49105.1"/>
    <property type="molecule type" value="Genomic_DNA"/>
</dbReference>
<protein>
    <submittedName>
        <fullName evidence="1">Uncharacterized protein</fullName>
    </submittedName>
</protein>
<dbReference type="AlphaFoldDB" id="A0A2U8WS35"/>
<evidence type="ECO:0000313" key="1">
    <source>
        <dbReference type="EMBL" id="AWN49105.1"/>
    </source>
</evidence>
<dbReference type="InterPro" id="IPR045390">
    <property type="entry name" value="ABC-3C_MC3"/>
</dbReference>
<dbReference type="KEGG" id="mtea:DK419_24385"/>
<dbReference type="OrthoDB" id="7059377at2"/>
<dbReference type="Proteomes" id="UP000245444">
    <property type="component" value="Chromosome"/>
</dbReference>
<name>A0A2U8WS35_9HYPH</name>
<gene>
    <name evidence="1" type="ORF">DK419_24385</name>
</gene>
<dbReference type="RefSeq" id="WP_109961383.1">
    <property type="nucleotide sequence ID" value="NZ_CP029553.1"/>
</dbReference>